<evidence type="ECO:0000313" key="2">
    <source>
        <dbReference type="Proteomes" id="UP000541558"/>
    </source>
</evidence>
<sequence>MANGIYGILGLAFQHGTASPINLKIKKRFGMEATWGRSVLHNISNQTFNWASQKTSYAYPARTGERDEKQALYGES</sequence>
<accession>A0A8H5FGW5</accession>
<protein>
    <submittedName>
        <fullName evidence="1">Uncharacterized protein</fullName>
    </submittedName>
</protein>
<gene>
    <name evidence="1" type="ORF">D9611_006300</name>
</gene>
<dbReference type="OrthoDB" id="771136at2759"/>
<dbReference type="EMBL" id="JAACJK010000059">
    <property type="protein sequence ID" value="KAF5335998.1"/>
    <property type="molecule type" value="Genomic_DNA"/>
</dbReference>
<dbReference type="Proteomes" id="UP000541558">
    <property type="component" value="Unassembled WGS sequence"/>
</dbReference>
<dbReference type="AlphaFoldDB" id="A0A8H5FGW5"/>
<organism evidence="1 2">
    <name type="scientific">Ephemerocybe angulata</name>
    <dbReference type="NCBI Taxonomy" id="980116"/>
    <lineage>
        <taxon>Eukaryota</taxon>
        <taxon>Fungi</taxon>
        <taxon>Dikarya</taxon>
        <taxon>Basidiomycota</taxon>
        <taxon>Agaricomycotina</taxon>
        <taxon>Agaricomycetes</taxon>
        <taxon>Agaricomycetidae</taxon>
        <taxon>Agaricales</taxon>
        <taxon>Agaricineae</taxon>
        <taxon>Psathyrellaceae</taxon>
        <taxon>Ephemerocybe</taxon>
    </lineage>
</organism>
<evidence type="ECO:0000313" key="1">
    <source>
        <dbReference type="EMBL" id="KAF5335998.1"/>
    </source>
</evidence>
<proteinExistence type="predicted"/>
<reference evidence="1 2" key="1">
    <citation type="journal article" date="2020" name="ISME J.">
        <title>Uncovering the hidden diversity of litter-decomposition mechanisms in mushroom-forming fungi.</title>
        <authorList>
            <person name="Floudas D."/>
            <person name="Bentzer J."/>
            <person name="Ahren D."/>
            <person name="Johansson T."/>
            <person name="Persson P."/>
            <person name="Tunlid A."/>
        </authorList>
    </citation>
    <scope>NUCLEOTIDE SEQUENCE [LARGE SCALE GENOMIC DNA]</scope>
    <source>
        <strain evidence="1 2">CBS 175.51</strain>
    </source>
</reference>
<keyword evidence="2" id="KW-1185">Reference proteome</keyword>
<name>A0A8H5FGW5_9AGAR</name>
<comment type="caution">
    <text evidence="1">The sequence shown here is derived from an EMBL/GenBank/DDBJ whole genome shotgun (WGS) entry which is preliminary data.</text>
</comment>